<dbReference type="PANTHER" id="PTHR10381">
    <property type="entry name" value="ATP-DEPENDENT CLP PROTEASE PROTEOLYTIC SUBUNIT"/>
    <property type="match status" value="1"/>
</dbReference>
<name>A0A0F9ITQ5_9ZZZZ</name>
<dbReference type="EMBL" id="LAZR01018231">
    <property type="protein sequence ID" value="KKL97175.1"/>
    <property type="molecule type" value="Genomic_DNA"/>
</dbReference>
<dbReference type="Gene3D" id="3.90.226.10">
    <property type="entry name" value="2-enoyl-CoA Hydratase, Chain A, domain 1"/>
    <property type="match status" value="1"/>
</dbReference>
<accession>A0A0F9ITQ5</accession>
<evidence type="ECO:0000313" key="2">
    <source>
        <dbReference type="EMBL" id="KKL97175.1"/>
    </source>
</evidence>
<dbReference type="GO" id="GO:0051117">
    <property type="term" value="F:ATPase binding"/>
    <property type="evidence" value="ECO:0007669"/>
    <property type="project" value="TreeGrafter"/>
</dbReference>
<evidence type="ECO:0000256" key="1">
    <source>
        <dbReference type="ARBA" id="ARBA00007039"/>
    </source>
</evidence>
<dbReference type="GO" id="GO:0006515">
    <property type="term" value="P:protein quality control for misfolded or incompletely synthesized proteins"/>
    <property type="evidence" value="ECO:0007669"/>
    <property type="project" value="TreeGrafter"/>
</dbReference>
<dbReference type="AlphaFoldDB" id="A0A0F9ITQ5"/>
<evidence type="ECO:0008006" key="3">
    <source>
        <dbReference type="Google" id="ProtNLM"/>
    </source>
</evidence>
<dbReference type="InterPro" id="IPR023562">
    <property type="entry name" value="ClpP/TepA"/>
</dbReference>
<reference evidence="2" key="1">
    <citation type="journal article" date="2015" name="Nature">
        <title>Complex archaea that bridge the gap between prokaryotes and eukaryotes.</title>
        <authorList>
            <person name="Spang A."/>
            <person name="Saw J.H."/>
            <person name="Jorgensen S.L."/>
            <person name="Zaremba-Niedzwiedzka K."/>
            <person name="Martijn J."/>
            <person name="Lind A.E."/>
            <person name="van Eijk R."/>
            <person name="Schleper C."/>
            <person name="Guy L."/>
            <person name="Ettema T.J."/>
        </authorList>
    </citation>
    <scope>NUCLEOTIDE SEQUENCE</scope>
</reference>
<dbReference type="InterPro" id="IPR001907">
    <property type="entry name" value="ClpP"/>
</dbReference>
<dbReference type="Pfam" id="PF00574">
    <property type="entry name" value="CLP_protease"/>
    <property type="match status" value="1"/>
</dbReference>
<dbReference type="GO" id="GO:0009368">
    <property type="term" value="C:endopeptidase Clp complex"/>
    <property type="evidence" value="ECO:0007669"/>
    <property type="project" value="TreeGrafter"/>
</dbReference>
<dbReference type="CDD" id="cd07017">
    <property type="entry name" value="S14_ClpP_2"/>
    <property type="match status" value="1"/>
</dbReference>
<comment type="similarity">
    <text evidence="1">Belongs to the peptidase S14 family.</text>
</comment>
<dbReference type="PRINTS" id="PR00127">
    <property type="entry name" value="CLPPROTEASEP"/>
</dbReference>
<dbReference type="GO" id="GO:0004252">
    <property type="term" value="F:serine-type endopeptidase activity"/>
    <property type="evidence" value="ECO:0007669"/>
    <property type="project" value="InterPro"/>
</dbReference>
<gene>
    <name evidence="2" type="ORF">LCGC14_1837130</name>
</gene>
<dbReference type="GO" id="GO:0004176">
    <property type="term" value="F:ATP-dependent peptidase activity"/>
    <property type="evidence" value="ECO:0007669"/>
    <property type="project" value="InterPro"/>
</dbReference>
<sequence length="182" mass="20412">MCLEYGIDITNRTLYLSEDINEAVTDNLIMGFHLLDNTSGTIFFQINSPGGLCSSSRALYDTMRLCKNPVHTLGTGEVCSAAGLLLAGGDKRYATESCMFMAHEGQADTDIESNITILDRARMNDKLAKKWAIQMAEHTTPSENWWIKNAIENKKELWLDAKQMLSPKYGIIDEIWKGKDVK</sequence>
<dbReference type="InterPro" id="IPR029045">
    <property type="entry name" value="ClpP/crotonase-like_dom_sf"/>
</dbReference>
<dbReference type="SUPFAM" id="SSF52096">
    <property type="entry name" value="ClpP/crotonase"/>
    <property type="match status" value="1"/>
</dbReference>
<dbReference type="PANTHER" id="PTHR10381:SF11">
    <property type="entry name" value="ATP-DEPENDENT CLP PROTEASE PROTEOLYTIC SUBUNIT, MITOCHONDRIAL"/>
    <property type="match status" value="1"/>
</dbReference>
<organism evidence="2">
    <name type="scientific">marine sediment metagenome</name>
    <dbReference type="NCBI Taxonomy" id="412755"/>
    <lineage>
        <taxon>unclassified sequences</taxon>
        <taxon>metagenomes</taxon>
        <taxon>ecological metagenomes</taxon>
    </lineage>
</organism>
<proteinExistence type="inferred from homology"/>
<comment type="caution">
    <text evidence="2">The sequence shown here is derived from an EMBL/GenBank/DDBJ whole genome shotgun (WGS) entry which is preliminary data.</text>
</comment>
<protein>
    <recommendedName>
        <fullName evidence="3">ATP-dependent Clp protease proteolytic subunit</fullName>
    </recommendedName>
</protein>